<organism evidence="2 3">
    <name type="scientific">Hymenobacter bucti</name>
    <dbReference type="NCBI Taxonomy" id="1844114"/>
    <lineage>
        <taxon>Bacteria</taxon>
        <taxon>Pseudomonadati</taxon>
        <taxon>Bacteroidota</taxon>
        <taxon>Cytophagia</taxon>
        <taxon>Cytophagales</taxon>
        <taxon>Hymenobacteraceae</taxon>
        <taxon>Hymenobacter</taxon>
    </lineage>
</organism>
<evidence type="ECO:0000313" key="3">
    <source>
        <dbReference type="Proteomes" id="UP001597197"/>
    </source>
</evidence>
<reference evidence="3" key="1">
    <citation type="journal article" date="2019" name="Int. J. Syst. Evol. Microbiol.">
        <title>The Global Catalogue of Microorganisms (GCM) 10K type strain sequencing project: providing services to taxonomists for standard genome sequencing and annotation.</title>
        <authorList>
            <consortium name="The Broad Institute Genomics Platform"/>
            <consortium name="The Broad Institute Genome Sequencing Center for Infectious Disease"/>
            <person name="Wu L."/>
            <person name="Ma J."/>
        </authorList>
    </citation>
    <scope>NUCLEOTIDE SEQUENCE [LARGE SCALE GENOMIC DNA]</scope>
    <source>
        <strain evidence="3">CGMCC 1.15795</strain>
    </source>
</reference>
<protein>
    <recommendedName>
        <fullName evidence="4">Adhesin</fullName>
    </recommendedName>
</protein>
<dbReference type="Proteomes" id="UP001597197">
    <property type="component" value="Unassembled WGS sequence"/>
</dbReference>
<keyword evidence="3" id="KW-1185">Reference proteome</keyword>
<sequence>MEAPGSPAPAKPSFGLVQSREKLKAYFRKGSLPTEENFAALIDSAINRVDDGFAYTPDEGWQVVAADDNARLLALYQNDQAKQANTPAWLMELPPAGTQAGLSFSSVPTGEPAPGTADTPLPTPEPRLHLQADGKVGVGTAAPAEQLDVRGFVASQGRMGNYLDANRPTEVKADGEWHPILTNLNGLHAFEIVAAAYGQEGRGRYALTHAIALSAFGKSRSRVYRKNAWFWGWFQKIQFCWTGEMHSYNLEMRTASNFGEGSTIVYHITQLFDDRRPAGWAAPAPNAPAAPATT</sequence>
<name>A0ABW4QSX9_9BACT</name>
<evidence type="ECO:0008006" key="4">
    <source>
        <dbReference type="Google" id="ProtNLM"/>
    </source>
</evidence>
<accession>A0ABW4QSX9</accession>
<evidence type="ECO:0000313" key="2">
    <source>
        <dbReference type="EMBL" id="MFD1872678.1"/>
    </source>
</evidence>
<comment type="caution">
    <text evidence="2">The sequence shown here is derived from an EMBL/GenBank/DDBJ whole genome shotgun (WGS) entry which is preliminary data.</text>
</comment>
<evidence type="ECO:0000256" key="1">
    <source>
        <dbReference type="SAM" id="MobiDB-lite"/>
    </source>
</evidence>
<gene>
    <name evidence="2" type="ORF">ACFSDX_09565</name>
</gene>
<proteinExistence type="predicted"/>
<dbReference type="RefSeq" id="WP_382313127.1">
    <property type="nucleotide sequence ID" value="NZ_JBHUFD010000003.1"/>
</dbReference>
<dbReference type="EMBL" id="JBHUFD010000003">
    <property type="protein sequence ID" value="MFD1872678.1"/>
    <property type="molecule type" value="Genomic_DNA"/>
</dbReference>
<feature type="region of interest" description="Disordered" evidence="1">
    <location>
        <begin position="102"/>
        <end position="121"/>
    </location>
</feature>